<comment type="caution">
    <text evidence="2">The sequence shown here is derived from an EMBL/GenBank/DDBJ whole genome shotgun (WGS) entry which is preliminary data.</text>
</comment>
<dbReference type="InterPro" id="IPR025469">
    <property type="entry name" value="DUF4320"/>
</dbReference>
<keyword evidence="1" id="KW-0812">Transmembrane</keyword>
<gene>
    <name evidence="2" type="ORF">F8154_09855</name>
</gene>
<dbReference type="Pfam" id="PF14208">
    <property type="entry name" value="DUF4320"/>
    <property type="match status" value="1"/>
</dbReference>
<evidence type="ECO:0000256" key="1">
    <source>
        <dbReference type="SAM" id="Phobius"/>
    </source>
</evidence>
<organism evidence="2 3">
    <name type="scientific">Alkaliphilus pronyensis</name>
    <dbReference type="NCBI Taxonomy" id="1482732"/>
    <lineage>
        <taxon>Bacteria</taxon>
        <taxon>Bacillati</taxon>
        <taxon>Bacillota</taxon>
        <taxon>Clostridia</taxon>
        <taxon>Peptostreptococcales</taxon>
        <taxon>Natronincolaceae</taxon>
        <taxon>Alkaliphilus</taxon>
    </lineage>
</organism>
<dbReference type="OrthoDB" id="1953867at2"/>
<sequence>MLIEKSQFKKLENKSLLNEKGLSTLGGLVIILCFLLFLPVLTSIANVYSTYRSLNNIASSTVALAKKQGGFNQEVLNLYEELLDDFNIDRGRLQAIYIPQKMMKVNKREGLGIEMNYNMEFRFMQMDKSYLEFDFVLSVRQNSYSQRYFRPHEL</sequence>
<proteinExistence type="predicted"/>
<keyword evidence="1" id="KW-0472">Membrane</keyword>
<dbReference type="RefSeq" id="WP_151861449.1">
    <property type="nucleotide sequence ID" value="NZ_WBZC01000034.1"/>
</dbReference>
<reference evidence="2 3" key="1">
    <citation type="submission" date="2019-10" db="EMBL/GenBank/DDBJ databases">
        <title>Alkaliphilus serpentinus sp. nov. and Alkaliphilus pronyensis sp. nov., two novel anaerobic alkaliphilic species isolated from the serpentinized-hosted hydrothermal field of the Prony Bay (New Caledonia).</title>
        <authorList>
            <person name="Postec A."/>
        </authorList>
    </citation>
    <scope>NUCLEOTIDE SEQUENCE [LARGE SCALE GENOMIC DNA]</scope>
    <source>
        <strain evidence="2 3">LacV</strain>
    </source>
</reference>
<name>A0A6I0EXR7_9FIRM</name>
<accession>A0A6I0EXR7</accession>
<dbReference type="Proteomes" id="UP000432715">
    <property type="component" value="Unassembled WGS sequence"/>
</dbReference>
<evidence type="ECO:0000313" key="2">
    <source>
        <dbReference type="EMBL" id="KAB3534061.1"/>
    </source>
</evidence>
<protein>
    <submittedName>
        <fullName evidence="2">DUF4320 family protein</fullName>
    </submittedName>
</protein>
<dbReference type="EMBL" id="WBZC01000034">
    <property type="protein sequence ID" value="KAB3534061.1"/>
    <property type="molecule type" value="Genomic_DNA"/>
</dbReference>
<keyword evidence="1" id="KW-1133">Transmembrane helix</keyword>
<dbReference type="AlphaFoldDB" id="A0A6I0EXR7"/>
<feature type="transmembrane region" description="Helical" evidence="1">
    <location>
        <begin position="21"/>
        <end position="41"/>
    </location>
</feature>
<keyword evidence="3" id="KW-1185">Reference proteome</keyword>
<evidence type="ECO:0000313" key="3">
    <source>
        <dbReference type="Proteomes" id="UP000432715"/>
    </source>
</evidence>